<dbReference type="PIRSF" id="PIRSF004440">
    <property type="entry name" value="GpP"/>
    <property type="match status" value="1"/>
</dbReference>
<dbReference type="Gene3D" id="3.55.50.10">
    <property type="entry name" value="Baseplate protein-like domains"/>
    <property type="match status" value="1"/>
</dbReference>
<organism evidence="4 5">
    <name type="scientific">Pannonibacter anstelovis</name>
    <dbReference type="NCBI Taxonomy" id="3121537"/>
    <lineage>
        <taxon>Bacteria</taxon>
        <taxon>Pseudomonadati</taxon>
        <taxon>Pseudomonadota</taxon>
        <taxon>Alphaproteobacteria</taxon>
        <taxon>Hyphomicrobiales</taxon>
        <taxon>Stappiaceae</taxon>
        <taxon>Pannonibacter</taxon>
    </lineage>
</organism>
<protein>
    <submittedName>
        <fullName evidence="4">Mu P family protein</fullName>
    </submittedName>
</protein>
<name>A0ABU7ZSH5_9HYPH</name>
<dbReference type="SUPFAM" id="SSF69279">
    <property type="entry name" value="Phage tail proteins"/>
    <property type="match status" value="2"/>
</dbReference>
<feature type="domain" description="Baseplate hub protein gp44/GpP-like second" evidence="3">
    <location>
        <begin position="102"/>
        <end position="186"/>
    </location>
</feature>
<dbReference type="RefSeq" id="WP_334252424.1">
    <property type="nucleotide sequence ID" value="NZ_JBAKBE010000011.1"/>
</dbReference>
<dbReference type="Pfam" id="PF21683">
    <property type="entry name" value="GpP-like_1st"/>
    <property type="match status" value="1"/>
</dbReference>
<keyword evidence="5" id="KW-1185">Reference proteome</keyword>
<accession>A0ABU7ZSH5</accession>
<dbReference type="InterPro" id="IPR053981">
    <property type="entry name" value="Gp44/GpP-like_2nd"/>
</dbReference>
<dbReference type="InterPro" id="IPR049354">
    <property type="entry name" value="GpP-like_N"/>
</dbReference>
<feature type="domain" description="Baseplate hub protein gp44/GpP-like C-terminal" evidence="2">
    <location>
        <begin position="307"/>
        <end position="390"/>
    </location>
</feature>
<dbReference type="Pfam" id="PF22255">
    <property type="entry name" value="Gp44-like_2nd"/>
    <property type="match status" value="1"/>
</dbReference>
<dbReference type="EMBL" id="JBAKBE010000011">
    <property type="protein sequence ID" value="MEH0098022.1"/>
    <property type="molecule type" value="Genomic_DNA"/>
</dbReference>
<dbReference type="Proteomes" id="UP001380822">
    <property type="component" value="Unassembled WGS sequence"/>
</dbReference>
<evidence type="ECO:0000313" key="4">
    <source>
        <dbReference type="EMBL" id="MEH0098022.1"/>
    </source>
</evidence>
<feature type="domain" description="Baseplate hub protein gp44-like N-terminal" evidence="1">
    <location>
        <begin position="7"/>
        <end position="100"/>
    </location>
</feature>
<dbReference type="InterPro" id="IPR053982">
    <property type="entry name" value="Gp44/GpP-like_C"/>
</dbReference>
<dbReference type="Gene3D" id="3.30.1920.10">
    <property type="entry name" value="Baseplate protein-like domains - 2 layer sandwich fold"/>
    <property type="match status" value="1"/>
</dbReference>
<dbReference type="Gene3D" id="2.30.300.10">
    <property type="entry name" value="Baseplate protein-like domain - beta roll fold"/>
    <property type="match status" value="1"/>
</dbReference>
<evidence type="ECO:0000259" key="2">
    <source>
        <dbReference type="Pfam" id="PF21929"/>
    </source>
</evidence>
<dbReference type="Pfam" id="PF21929">
    <property type="entry name" value="GpP_4th"/>
    <property type="match status" value="1"/>
</dbReference>
<evidence type="ECO:0000259" key="3">
    <source>
        <dbReference type="Pfam" id="PF22255"/>
    </source>
</evidence>
<evidence type="ECO:0000313" key="5">
    <source>
        <dbReference type="Proteomes" id="UP001380822"/>
    </source>
</evidence>
<dbReference type="InterPro" id="IPR023399">
    <property type="entry name" value="Baseplate-like_2-layer_sand"/>
</dbReference>
<reference evidence="4 5" key="1">
    <citation type="submission" date="2024-02" db="EMBL/GenBank/DDBJ databases">
        <title>A new putative Pannonibacter species isolated from two cases of bloodstream infections in paediatric patients.</title>
        <authorList>
            <person name="Castellana S."/>
            <person name="De Laurentiis V."/>
            <person name="Grassi M."/>
            <person name="De Leonardis F."/>
            <person name="Mosca A."/>
            <person name="De Carlo C."/>
            <person name="Sparapano E."/>
            <person name="Ronga L."/>
            <person name="Santacroce L."/>
            <person name="Chironna M."/>
            <person name="De Robertis A."/>
            <person name="Bianco A."/>
            <person name="Del Sambro L."/>
            <person name="Capozzi L."/>
            <person name="Parisi A."/>
        </authorList>
    </citation>
    <scope>NUCLEOTIDE SEQUENCE [LARGE SCALE GENOMIC DNA]</scope>
    <source>
        <strain evidence="4 5">Pt2</strain>
    </source>
</reference>
<gene>
    <name evidence="4" type="ORF">V6L76_17300</name>
</gene>
<sequence>MSATRAVSVSVNGMVLDRWTSVAINRDLGEICGSFELTLRDDARSLAAWPYGTPGQIGPLLLSQPVEISVYGQVVLRGWVEAVEQSYQEGEASLTIAGRDIAGDLVDCTAGPEGPVEFKSLRLEEFAERLCAPFGIGVRCDVDTGEPFEKISVDVTETVLSAIEKYARQREVLVTSDGIADLVLTRSGQTRAAADIKGPGPGVLMVRGQFSATDRFSDYYVKGQAPRAGGQRASAAPMTAGSLPAVRGDEASRYRAANGGGQIKSKREAGLPTREAAGVTVLGHARDTEITRYRPMVTLLKASGKDADAQSQADWMARVHRARGDNLVIALQGWRAAGQLWQPNCLTRVTDRFMMVDRDYLIAGVRYGYGEGEGEVAELRVTGPEAYDPEADDAAA</sequence>
<dbReference type="InterPro" id="IPR026276">
    <property type="entry name" value="Baseplate_GpP"/>
</dbReference>
<comment type="caution">
    <text evidence="4">The sequence shown here is derived from an EMBL/GenBank/DDBJ whole genome shotgun (WGS) entry which is preliminary data.</text>
</comment>
<evidence type="ECO:0000259" key="1">
    <source>
        <dbReference type="Pfam" id="PF21683"/>
    </source>
</evidence>
<proteinExistence type="predicted"/>